<protein>
    <submittedName>
        <fullName evidence="1">Uncharacterized protein</fullName>
    </submittedName>
</protein>
<gene>
    <name evidence="1" type="ORF">AS859_01055</name>
</gene>
<reference evidence="1 2" key="1">
    <citation type="submission" date="2017-04" db="EMBL/GenBank/DDBJ databases">
        <title>Accumulation and expression of multiple antibiotic resistance genes in Arcobacter cryaerophilus that thrives in sewage.</title>
        <authorList>
            <person name="Millar J.A."/>
            <person name="Raghavan R."/>
        </authorList>
    </citation>
    <scope>NUCLEOTIDE SEQUENCE [LARGE SCALE GENOMIC DNA]</scope>
    <source>
        <strain evidence="1 2">AZT-1</strain>
    </source>
</reference>
<comment type="caution">
    <text evidence="1">The sequence shown here is derived from an EMBL/GenBank/DDBJ whole genome shotgun (WGS) entry which is preliminary data.</text>
</comment>
<organism evidence="1 2">
    <name type="scientific">Aliarcobacter cryaerophilus</name>
    <dbReference type="NCBI Taxonomy" id="28198"/>
    <lineage>
        <taxon>Bacteria</taxon>
        <taxon>Pseudomonadati</taxon>
        <taxon>Campylobacterota</taxon>
        <taxon>Epsilonproteobacteria</taxon>
        <taxon>Campylobacterales</taxon>
        <taxon>Arcobacteraceae</taxon>
        <taxon>Aliarcobacter</taxon>
    </lineage>
</organism>
<accession>A0A1V9VE58</accession>
<sequence length="189" mass="22611">MLHNIKKLFESKEEEKKELKFNRFQLFLDLVNSYLKREYPNITFDLSLYENNEEEDNLKVQKAMLIYEVIRQFADFKWEKRTQKSVKKDLIWSGYGINSQPNKKIPQDFLRRKELVFFREQGTCNRCGNVMDKIQKSSIILAQESDENGGYNVENLILLCSNCYNLIQNQDKSFSEIPLRIRDDLYDLL</sequence>
<evidence type="ECO:0000313" key="2">
    <source>
        <dbReference type="Proteomes" id="UP000192599"/>
    </source>
</evidence>
<dbReference type="EMBL" id="LNTC01000005">
    <property type="protein sequence ID" value="OQR42233.1"/>
    <property type="molecule type" value="Genomic_DNA"/>
</dbReference>
<evidence type="ECO:0000313" key="1">
    <source>
        <dbReference type="EMBL" id="OQR42233.1"/>
    </source>
</evidence>
<dbReference type="AlphaFoldDB" id="A0A1V9VE58"/>
<name>A0A1V9VE58_9BACT</name>
<dbReference type="Proteomes" id="UP000192599">
    <property type="component" value="Unassembled WGS sequence"/>
</dbReference>
<proteinExistence type="predicted"/>